<dbReference type="PROSITE" id="PS50837">
    <property type="entry name" value="NACHT"/>
    <property type="match status" value="1"/>
</dbReference>
<dbReference type="Gene3D" id="3.40.50.1820">
    <property type="entry name" value="alpha/beta hydrolase"/>
    <property type="match status" value="1"/>
</dbReference>
<dbReference type="InterPro" id="IPR016024">
    <property type="entry name" value="ARM-type_fold"/>
</dbReference>
<dbReference type="Gene3D" id="1.25.10.10">
    <property type="entry name" value="Leucine-rich Repeat Variant"/>
    <property type="match status" value="3"/>
</dbReference>
<dbReference type="Proteomes" id="UP001143548">
    <property type="component" value="Unassembled WGS sequence"/>
</dbReference>
<dbReference type="InterPro" id="IPR007111">
    <property type="entry name" value="NACHT_NTPase"/>
</dbReference>
<dbReference type="SUPFAM" id="SSF53474">
    <property type="entry name" value="alpha/beta-Hydrolases"/>
    <property type="match status" value="1"/>
</dbReference>
<dbReference type="Pfam" id="PF23238">
    <property type="entry name" value="DUF7068"/>
    <property type="match status" value="1"/>
</dbReference>
<dbReference type="Pfam" id="PF13646">
    <property type="entry name" value="HEAT_2"/>
    <property type="match status" value="3"/>
</dbReference>
<name>A0A9W6DTE6_9EURO</name>
<sequence length="1401" mass="158513">MSVRKQSARQRQGVRLCQAYPPLENKPETDVDIIAIHGLDTKSPDTWVWRTSSANKHGVNWLADPDMLPDLAKRARIFYCDWPATLFNEQSTIEMTITELARCLLLAIHSRPGAEKNRPLLFIASCLGGVILSQALVIAARPGSEYASLWRATGGVVFLATPFRGTAFEDMARAAIPFLKGYARLADRAVTGLLDSVTASTPFLQDLVRDFTRICHQRDQPCRLAIFYEAKKSNLLRKAPFLPQWAADSLKGPKVLVDRGSASLDIVENPVALERNHVQMNKFDGPGDPGYAAVAGKIQKILDEICEASPLKRADDWIRCNHYTPDRLEIERLSGETLPIEQCYINLAPVEQPGEIESRIGEGGAQRSSPFSLAARLKIETPEKDIQVDLRRIFEKREWARRPPTEPRRILVRGRAGVGKTTLCKKIVHDFIYHGMWKELFDRILWVPLRNLKTESKEGYNLGDLFFREYLSQTPKGKDLAHELWVALEATNYRRTLFVLDGLDEVSGELDERSKAYPLLQSLLKLPNVIITSRPHGSLPYWLQRTFELELETIGFYPDQVKDYITNVFTSPETGKADWEKVNKVQSFLRNHQLIQGLGRIPIILDALCYTWDDFDSKTIPQTMTAVYQAIEQRLWKKDAVKLEKQTQAQMQVALRGEVRSSIQTETYLLEVLAFTGMLNDVIAFEPNHRDLVFEQFEPPRPDLFVDETLNQLSFIRTSSPPSKGRNRNYHFLHLTFQEYFAARYFVRQWKNGEQLMCLMLSSGGNEQIDPVEFLRRHKYHARYDILWRFIAGLLDDAKGDEETLRFFKVVNEKPLDLLGPTHQRLVVHCLSEVRHQFRLRRDLEIHLSRWLVFQCEKLKEWCPFWLWKDTLASENEFPEQAIFDVLQEKKDEVRMITLRSIESRHEIPLKITTIVTGWLQGDISDKLAGSVLHLFGSSRNQLPGDTLKAIMARLDNQDPEIKKAAIYALGGQSNLQEEALKQITDRLEDEDPGVRMAAIDVLSSPSSLDEVILNQIVARLEDRDHVVRNVARYALSSQVNLPQGSINQIASRLGHPDWEVKVAALNVLRSQSNLPKVTLNQIAALLKDPDWVVRRAAIEALERQSNLPEATLNQIAARLGDQDSDIRRAAIDALRSQWNLLEVTPNQIAAQVNDPNRNVRIAAIEALEHQSNLSEDTLNQIAAQLNDPNRDVRIAAIESLEHQSNLSEDILNQIAVLLGDKDSDIRKAATDALSSRSNLPEVTLNQIAALLEDQDLDVKTASIDTLGSKSNLPEGVLKKIARQLKGHDLFAVDRVAPMIMERHEFHSVCLVGGHAQGLLPLLLQQSFNNHLAWYIQDGKSCLETDNGLGCVGLLHGKSNVEVAIQRAREHAAVPAVGAPFEAELEYSALKETNPLKGRSN</sequence>
<feature type="domain" description="NACHT" evidence="1">
    <location>
        <begin position="408"/>
        <end position="543"/>
    </location>
</feature>
<dbReference type="PANTHER" id="PTHR46844:SF1">
    <property type="entry name" value="SLR5058 PROTEIN"/>
    <property type="match status" value="1"/>
</dbReference>
<reference evidence="2" key="1">
    <citation type="submission" date="2022-07" db="EMBL/GenBank/DDBJ databases">
        <title>Taxonomy of Aspergillus series Nigri: significant species reduction supported by multi-species coalescent approaches.</title>
        <authorList>
            <person name="Bian C."/>
            <person name="Kusuya Y."/>
            <person name="Sklenar F."/>
            <person name="D'hooge E."/>
            <person name="Yaguchi T."/>
            <person name="Takahashi H."/>
            <person name="Hubka V."/>
        </authorList>
    </citation>
    <scope>NUCLEOTIDE SEQUENCE</scope>
    <source>
        <strain evidence="2">CBS 733.88</strain>
    </source>
</reference>
<evidence type="ECO:0000313" key="2">
    <source>
        <dbReference type="EMBL" id="GKZ26826.1"/>
    </source>
</evidence>
<dbReference type="InterPro" id="IPR011989">
    <property type="entry name" value="ARM-like"/>
</dbReference>
<evidence type="ECO:0000259" key="1">
    <source>
        <dbReference type="PROSITE" id="PS50837"/>
    </source>
</evidence>
<evidence type="ECO:0000313" key="3">
    <source>
        <dbReference type="Proteomes" id="UP001143548"/>
    </source>
</evidence>
<comment type="caution">
    <text evidence="2">The sequence shown here is derived from an EMBL/GenBank/DDBJ whole genome shotgun (WGS) entry which is preliminary data.</text>
</comment>
<protein>
    <recommendedName>
        <fullName evidence="1">NACHT domain-containing protein</fullName>
    </recommendedName>
</protein>
<dbReference type="Gene3D" id="3.40.50.300">
    <property type="entry name" value="P-loop containing nucleotide triphosphate hydrolases"/>
    <property type="match status" value="1"/>
</dbReference>
<gene>
    <name evidence="2" type="ORF">AbraCBS73388_003213</name>
</gene>
<organism evidence="2 3">
    <name type="scientific">Aspergillus brasiliensis</name>
    <dbReference type="NCBI Taxonomy" id="319629"/>
    <lineage>
        <taxon>Eukaryota</taxon>
        <taxon>Fungi</taxon>
        <taxon>Dikarya</taxon>
        <taxon>Ascomycota</taxon>
        <taxon>Pezizomycotina</taxon>
        <taxon>Eurotiomycetes</taxon>
        <taxon>Eurotiomycetidae</taxon>
        <taxon>Eurotiales</taxon>
        <taxon>Aspergillaceae</taxon>
        <taxon>Aspergillus</taxon>
        <taxon>Aspergillus subgen. Circumdati</taxon>
    </lineage>
</organism>
<proteinExistence type="predicted"/>
<dbReference type="EMBL" id="BROQ01000165">
    <property type="protein sequence ID" value="GKZ26826.1"/>
    <property type="molecule type" value="Genomic_DNA"/>
</dbReference>
<dbReference type="SUPFAM" id="SSF48371">
    <property type="entry name" value="ARM repeat"/>
    <property type="match status" value="1"/>
</dbReference>
<dbReference type="InterPro" id="IPR029058">
    <property type="entry name" value="AB_hydrolase_fold"/>
</dbReference>
<accession>A0A9W6DTE6</accession>
<dbReference type="InterPro" id="IPR055496">
    <property type="entry name" value="DUF7068"/>
</dbReference>
<dbReference type="Pfam" id="PF05729">
    <property type="entry name" value="NACHT"/>
    <property type="match status" value="1"/>
</dbReference>
<dbReference type="SUPFAM" id="SSF52540">
    <property type="entry name" value="P-loop containing nucleoside triphosphate hydrolases"/>
    <property type="match status" value="1"/>
</dbReference>
<dbReference type="InterPro" id="IPR027417">
    <property type="entry name" value="P-loop_NTPase"/>
</dbReference>
<dbReference type="PANTHER" id="PTHR46844">
    <property type="entry name" value="SLR5058 PROTEIN"/>
    <property type="match status" value="1"/>
</dbReference>